<protein>
    <submittedName>
        <fullName evidence="1">Uncharacterized protein</fullName>
    </submittedName>
</protein>
<gene>
    <name evidence="1" type="ORF">EA656_18835</name>
</gene>
<comment type="caution">
    <text evidence="1">The sequence shown here is derived from an EMBL/GenBank/DDBJ whole genome shotgun (WGS) entry which is preliminary data.</text>
</comment>
<evidence type="ECO:0000313" key="2">
    <source>
        <dbReference type="Proteomes" id="UP000292087"/>
    </source>
</evidence>
<dbReference type="RefSeq" id="WP_130524984.1">
    <property type="nucleotide sequence ID" value="NZ_SHLZ01000009.1"/>
</dbReference>
<reference evidence="1 2" key="1">
    <citation type="submission" date="2019-02" db="EMBL/GenBank/DDBJ databases">
        <title>WGS of Pseudoxanthomonas species novum from clinical isolates.</title>
        <authorList>
            <person name="Bernier A.-M."/>
            <person name="Bernard K."/>
            <person name="Vachon A."/>
        </authorList>
    </citation>
    <scope>NUCLEOTIDE SEQUENCE [LARGE SCALE GENOMIC DNA]</scope>
    <source>
        <strain evidence="1 2">NML140781</strain>
    </source>
</reference>
<proteinExistence type="predicted"/>
<dbReference type="InterPro" id="IPR008928">
    <property type="entry name" value="6-hairpin_glycosidase_sf"/>
</dbReference>
<dbReference type="AlphaFoldDB" id="A0A4Q8LKI9"/>
<accession>A0A4Q8LKI9</accession>
<dbReference type="Proteomes" id="UP000292087">
    <property type="component" value="Unassembled WGS sequence"/>
</dbReference>
<sequence length="694" mass="74562">MHQPSRRPRPSTAPRLRAALGRTWRGLAIAGLLTALAPFAASAQALQFRIDEGSTTNAFYQHGPVAAHVLATSGTRPRLLVAFPAGNSGVAVWFAPTTAPVQWTLQSVRPQASGDDPAMHGIVAELELRGGPLTLDKAALGSIRVLRDVQLGQPIPAQVATEAKVAAQSVSWARRRLDDAPGYRVALEITQGRVVSRAGAITLEPARAGGTVHLRLLASTGETPLTPLASGQLLNAQAASDARMRNALQFLSYREKFLAGSWRFDTYFGRDTLMSTRLLMPVLQPTAVEAGLGAVLARLSPQGEVAHEEDIGEFAILRHLAGDGTRSDAPIYDYGMIDGDYMLAPVMAAWLVEDARGQARARAFLAARNDLQHSSNAQALLRNLLHVAQNSEAFAAAPTFDHLLALKPGRMTGQWRDSEEGLGRGRYPYDVNVVWMPAALRAIGAFVDSGLLDGVASNAQRQTLRAAAARADAWERQARALFEVRLDATQADAALRGYAQQLGVPVEPALASLAGTGLAFPALSLDADGRAVPVLHSDAGFGLLFGRPDPDTLARDVAAVMRPFPAGLITDVGMVVANPVFADQAVWGRLGPQAYHGTVVWAWQQAVMLAGLRRQLARDDLPAPVRAQLQQAQARLQQLIKAAGEVRTSELWSWRWEQGRYRIEPFGAQGAHEDESNAAQLWSTVFLADPGTHE</sequence>
<organism evidence="1 2">
    <name type="scientific">Pseudoxanthomonas winnipegensis</name>
    <dbReference type="NCBI Taxonomy" id="2480810"/>
    <lineage>
        <taxon>Bacteria</taxon>
        <taxon>Pseudomonadati</taxon>
        <taxon>Pseudomonadota</taxon>
        <taxon>Gammaproteobacteria</taxon>
        <taxon>Lysobacterales</taxon>
        <taxon>Lysobacteraceae</taxon>
        <taxon>Pseudoxanthomonas</taxon>
    </lineage>
</organism>
<name>A0A4Q8LKI9_9GAMM</name>
<dbReference type="SUPFAM" id="SSF48208">
    <property type="entry name" value="Six-hairpin glycosidases"/>
    <property type="match status" value="1"/>
</dbReference>
<dbReference type="EMBL" id="SHMF01000007">
    <property type="protein sequence ID" value="TAA30474.1"/>
    <property type="molecule type" value="Genomic_DNA"/>
</dbReference>
<dbReference type="GO" id="GO:0005975">
    <property type="term" value="P:carbohydrate metabolic process"/>
    <property type="evidence" value="ECO:0007669"/>
    <property type="project" value="InterPro"/>
</dbReference>
<evidence type="ECO:0000313" key="1">
    <source>
        <dbReference type="EMBL" id="TAA30474.1"/>
    </source>
</evidence>